<evidence type="ECO:0000313" key="3">
    <source>
        <dbReference type="EMBL" id="KAK5920108.1"/>
    </source>
</evidence>
<dbReference type="EMBL" id="JAURVH010001524">
    <property type="protein sequence ID" value="KAK5920108.1"/>
    <property type="molecule type" value="Genomic_DNA"/>
</dbReference>
<feature type="domain" description="Dynein heavy chain tail" evidence="2">
    <location>
        <begin position="198"/>
        <end position="765"/>
    </location>
</feature>
<gene>
    <name evidence="3" type="ORF">CgunFtcFv8_023948</name>
</gene>
<dbReference type="GO" id="GO:0045505">
    <property type="term" value="F:dynein intermediate chain binding"/>
    <property type="evidence" value="ECO:0007669"/>
    <property type="project" value="InterPro"/>
</dbReference>
<keyword evidence="4" id="KW-1185">Reference proteome</keyword>
<dbReference type="GO" id="GO:0007018">
    <property type="term" value="P:microtubule-based movement"/>
    <property type="evidence" value="ECO:0007669"/>
    <property type="project" value="InterPro"/>
</dbReference>
<feature type="coiled-coil region" evidence="1">
    <location>
        <begin position="282"/>
        <end position="309"/>
    </location>
</feature>
<dbReference type="AlphaFoldDB" id="A0AAN8HLY8"/>
<reference evidence="3 4" key="1">
    <citation type="journal article" date="2023" name="Mol. Biol. Evol.">
        <title>Genomics of Secondarily Temperate Adaptation in the Only Non-Antarctic Icefish.</title>
        <authorList>
            <person name="Rivera-Colon A.G."/>
            <person name="Rayamajhi N."/>
            <person name="Minhas B.F."/>
            <person name="Madrigal G."/>
            <person name="Bilyk K.T."/>
            <person name="Yoon V."/>
            <person name="Hune M."/>
            <person name="Gregory S."/>
            <person name="Cheng C.H.C."/>
            <person name="Catchen J.M."/>
        </authorList>
    </citation>
    <scope>NUCLEOTIDE SEQUENCE [LARGE SCALE GENOMIC DNA]</scope>
    <source>
        <tissue evidence="3">White muscle</tissue>
    </source>
</reference>
<comment type="caution">
    <text evidence="3">The sequence shown here is derived from an EMBL/GenBank/DDBJ whole genome shotgun (WGS) entry which is preliminary data.</text>
</comment>
<evidence type="ECO:0000313" key="4">
    <source>
        <dbReference type="Proteomes" id="UP001331515"/>
    </source>
</evidence>
<dbReference type="PANTHER" id="PTHR46532:SF11">
    <property type="entry name" value="DYNEIN AXONEMAL HEAVY CHAIN 12"/>
    <property type="match status" value="1"/>
</dbReference>
<feature type="coiled-coil region" evidence="1">
    <location>
        <begin position="959"/>
        <end position="986"/>
    </location>
</feature>
<dbReference type="Proteomes" id="UP001331515">
    <property type="component" value="Unassembled WGS sequence"/>
</dbReference>
<proteinExistence type="predicted"/>
<dbReference type="GO" id="GO:0051959">
    <property type="term" value="F:dynein light intermediate chain binding"/>
    <property type="evidence" value="ECO:0007669"/>
    <property type="project" value="InterPro"/>
</dbReference>
<organism evidence="3 4">
    <name type="scientific">Champsocephalus gunnari</name>
    <name type="common">Mackerel icefish</name>
    <dbReference type="NCBI Taxonomy" id="52237"/>
    <lineage>
        <taxon>Eukaryota</taxon>
        <taxon>Metazoa</taxon>
        <taxon>Chordata</taxon>
        <taxon>Craniata</taxon>
        <taxon>Vertebrata</taxon>
        <taxon>Euteleostomi</taxon>
        <taxon>Actinopterygii</taxon>
        <taxon>Neopterygii</taxon>
        <taxon>Teleostei</taxon>
        <taxon>Neoteleostei</taxon>
        <taxon>Acanthomorphata</taxon>
        <taxon>Eupercaria</taxon>
        <taxon>Perciformes</taxon>
        <taxon>Notothenioidei</taxon>
        <taxon>Channichthyidae</taxon>
        <taxon>Champsocephalus</taxon>
    </lineage>
</organism>
<protein>
    <recommendedName>
        <fullName evidence="2">Dynein heavy chain tail domain-containing protein</fullName>
    </recommendedName>
</protein>
<name>A0AAN8HLY8_CHAGU</name>
<accession>A0AAN8HLY8</accession>
<evidence type="ECO:0000256" key="1">
    <source>
        <dbReference type="SAM" id="Coils"/>
    </source>
</evidence>
<dbReference type="Pfam" id="PF08385">
    <property type="entry name" value="DHC_N1"/>
    <property type="match status" value="1"/>
</dbReference>
<evidence type="ECO:0000259" key="2">
    <source>
        <dbReference type="Pfam" id="PF08385"/>
    </source>
</evidence>
<dbReference type="InterPro" id="IPR013594">
    <property type="entry name" value="Dynein_heavy_tail"/>
</dbReference>
<dbReference type="InterPro" id="IPR026983">
    <property type="entry name" value="DHC"/>
</dbReference>
<keyword evidence="1" id="KW-0175">Coiled coil</keyword>
<sequence>MEGSRDERIEVILRLTLSSLGLQMEVWRDFLSEEENQVTLSSFFSIADYSNLFLCRDPGLCISLTFPSQTSSKVLVLSRSSRAVISAENIRDMLIMQEVQGGGAVSCISAVCQEVTCPLLSNPDPSGSWAAGVAEEALRFMECQKNEALVMEAQIRGRTFLPQPHALHDNRLHGDVDHDGDLHDDVDERKLSDLKLLHACDWTIIEWAELVSEFLQQDSSQAVLDGLKPLPCEEFNFWRNRLKNLLHIQQQLSSSRAQQVASIVQQADSVYLSTLRDIHTDLQQGLREAQDVTENLERVQQKLEELQLMEFQQLEANMAAVMEEVQLLWVRSESYCKPCRVVVLLQEVCNLFIQRSRDFLQGGGELLKGLLSGPDEGLQGVSLVVRTLQTLRETFMLSKGRLQDMKQEGAAQSWDFPTHLVFLHLDDFLLHLQNIQEVFRVSLQLRQLEEAVVSGTGGRKWTEEVQEVYQDFLLHVTSLSECSCDPTDPENQGFRLLLDQFQLQVEQVEQRLVSVLCRALQASSEPASSAKLLQMFSFVLPRPVIQEQLRPHLLQLLQGFLLELDSIEQLFHTQRETAHTFSCYTPPPAAALCWSRQLRLRAEHTLHLYTSLTHLYRSAEGEQVEQRVQQVLVLLQDFRARRLSDWIRDLDSDCGDVMQQPLIQQLQQGMLGVPCSHKLEAVLRELRCVSRDPDVELRPLAAHLFSCKDDITQSYLSLGHMVSCYNQVLQDGLQVERPLIQDQLQDLDRDLAELQSRTWGSTGVHQLVQQLSQRILKFHSTVSEARANMDAMTRIIQGWAELHLLHSGDFLPEGGASGRSHRRITEEGQELLRLTQVAHLDLTSYNHTFCTLLDTPPPAWSSYLEHIDHRVQDALLNMMHTALTFLCDSMSPTSCSVFLTVSLQLQEAGSVFEPSVGGGLSDLLQSFINGVYSAASLPPRISAGHRGNYQQEPRLSALEQEVMRRLQKVKEEAELLQVKMDRYSHLWQSDRQAVMQEFLTYSRQLGPEELEAPEAPPTLKDFQRELQALSSLQVELSHLDEQRLLGWLKVELHPFRDSLLSIIQEWSDMYTQHLLSSVSTSLQQVTQHTDEDSSSSSGFPVTETLLLLEATGVQLPEHLSAQLQV</sequence>
<dbReference type="PANTHER" id="PTHR46532">
    <property type="entry name" value="MALE FERTILITY FACTOR KL5"/>
    <property type="match status" value="1"/>
</dbReference>
<dbReference type="GO" id="GO:0005858">
    <property type="term" value="C:axonemal dynein complex"/>
    <property type="evidence" value="ECO:0007669"/>
    <property type="project" value="TreeGrafter"/>
</dbReference>